<reference evidence="1" key="1">
    <citation type="submission" date="2019-07" db="EMBL/GenBank/DDBJ databases">
        <authorList>
            <person name="Weber M."/>
            <person name="Kostadinov I."/>
            <person name="Kostadinov D I."/>
        </authorList>
    </citation>
    <scope>NUCLEOTIDE SEQUENCE</scope>
    <source>
        <strain evidence="1">Gfbio:sag-sample-b02:053724c1-46a9-4a36-b237-ea2bf867836b</strain>
    </source>
</reference>
<dbReference type="EMBL" id="LR633966">
    <property type="protein sequence ID" value="VUX54935.1"/>
    <property type="molecule type" value="Genomic_DNA"/>
</dbReference>
<dbReference type="Gene3D" id="3.30.300.20">
    <property type="match status" value="1"/>
</dbReference>
<gene>
    <name evidence="1" type="ORF">JTBB02_V1_40015</name>
</gene>
<sequence length="84" mass="9215">MSNELRDLIIETQANFKADAQKAKATFKSNSALQEGLRSEVSIRQHGLTVDEPEALGGADTGPVRHRDAISIKQCHTRPNRVCS</sequence>
<protein>
    <submittedName>
        <fullName evidence="1">Uncharacterized protein</fullName>
    </submittedName>
</protein>
<accession>A0A7D9D1G4</accession>
<dbReference type="InterPro" id="IPR015946">
    <property type="entry name" value="KH_dom-like_a/b"/>
</dbReference>
<name>A0A7D9D1G4_9GAMM</name>
<dbReference type="SUPFAM" id="SSF82784">
    <property type="entry name" value="OsmC-like"/>
    <property type="match status" value="1"/>
</dbReference>
<dbReference type="InterPro" id="IPR036102">
    <property type="entry name" value="OsmC/Ohrsf"/>
</dbReference>
<proteinExistence type="predicted"/>
<evidence type="ECO:0000313" key="1">
    <source>
        <dbReference type="EMBL" id="VUX54935.1"/>
    </source>
</evidence>
<dbReference type="AlphaFoldDB" id="A0A7D9D1G4"/>
<organism evidence="1">
    <name type="scientific">uncultured Woeseiaceae bacterium</name>
    <dbReference type="NCBI Taxonomy" id="1983305"/>
    <lineage>
        <taxon>Bacteria</taxon>
        <taxon>Pseudomonadati</taxon>
        <taxon>Pseudomonadota</taxon>
        <taxon>Gammaproteobacteria</taxon>
        <taxon>Woeseiales</taxon>
        <taxon>Woeseiaceae</taxon>
        <taxon>environmental samples</taxon>
    </lineage>
</organism>